<dbReference type="Proteomes" id="UP000198619">
    <property type="component" value="Unassembled WGS sequence"/>
</dbReference>
<gene>
    <name evidence="2" type="ORF">SAMN04488528_101212</name>
</gene>
<dbReference type="SUPFAM" id="SSF55729">
    <property type="entry name" value="Acyl-CoA N-acyltransferases (Nat)"/>
    <property type="match status" value="1"/>
</dbReference>
<dbReference type="Gene3D" id="3.40.630.30">
    <property type="match status" value="1"/>
</dbReference>
<dbReference type="RefSeq" id="WP_090040752.1">
    <property type="nucleotide sequence ID" value="NZ_FOKI01000012.1"/>
</dbReference>
<dbReference type="EMBL" id="FOKI01000012">
    <property type="protein sequence ID" value="SFB09985.1"/>
    <property type="molecule type" value="Genomic_DNA"/>
</dbReference>
<dbReference type="Pfam" id="PF00583">
    <property type="entry name" value="Acetyltransf_1"/>
    <property type="match status" value="1"/>
</dbReference>
<dbReference type="AlphaFoldDB" id="A0A1I0Y9A5"/>
<evidence type="ECO:0000313" key="2">
    <source>
        <dbReference type="EMBL" id="SFB09985.1"/>
    </source>
</evidence>
<dbReference type="STRING" id="84698.SAMN04488528_101212"/>
<sequence>MITIMPICKADLEELRILYDNGFDGAATDFKKMNETYDLMKDNPNYMVLCAKYNGYIVGSLMGIICKEFIRDCKTFMVIENVIVSNECRRMGIGKMLMDNIENEAMKKGCSFLMLLSRVDRKGAHKFYESLGFNGDISRGFKKYL</sequence>
<protein>
    <submittedName>
        <fullName evidence="2">Predicted N-acetyltransferase YhbS</fullName>
    </submittedName>
</protein>
<dbReference type="CDD" id="cd04301">
    <property type="entry name" value="NAT_SF"/>
    <property type="match status" value="1"/>
</dbReference>
<dbReference type="PROSITE" id="PS51186">
    <property type="entry name" value="GNAT"/>
    <property type="match status" value="1"/>
</dbReference>
<name>A0A1I0Y9A5_9CLOT</name>
<evidence type="ECO:0000259" key="1">
    <source>
        <dbReference type="PROSITE" id="PS51186"/>
    </source>
</evidence>
<feature type="domain" description="N-acetyltransferase" evidence="1">
    <location>
        <begin position="2"/>
        <end position="145"/>
    </location>
</feature>
<dbReference type="PANTHER" id="PTHR13355">
    <property type="entry name" value="GLUCOSAMINE 6-PHOSPHATE N-ACETYLTRANSFERASE"/>
    <property type="match status" value="1"/>
</dbReference>
<reference evidence="2 3" key="1">
    <citation type="submission" date="2016-10" db="EMBL/GenBank/DDBJ databases">
        <authorList>
            <person name="de Groot N.N."/>
        </authorList>
    </citation>
    <scope>NUCLEOTIDE SEQUENCE [LARGE SCALE GENOMIC DNA]</scope>
    <source>
        <strain evidence="2 3">DSM 12271</strain>
    </source>
</reference>
<accession>A0A1I0Y9A5</accession>
<dbReference type="OrthoDB" id="9789603at2"/>
<dbReference type="InterPro" id="IPR016181">
    <property type="entry name" value="Acyl_CoA_acyltransferase"/>
</dbReference>
<keyword evidence="2" id="KW-0808">Transferase</keyword>
<dbReference type="PANTHER" id="PTHR13355:SF11">
    <property type="entry name" value="GLUCOSAMINE 6-PHOSPHATE N-ACETYLTRANSFERASE"/>
    <property type="match status" value="1"/>
</dbReference>
<keyword evidence="3" id="KW-1185">Reference proteome</keyword>
<dbReference type="GO" id="GO:0004343">
    <property type="term" value="F:glucosamine 6-phosphate N-acetyltransferase activity"/>
    <property type="evidence" value="ECO:0007669"/>
    <property type="project" value="TreeGrafter"/>
</dbReference>
<proteinExistence type="predicted"/>
<dbReference type="InterPro" id="IPR039143">
    <property type="entry name" value="GNPNAT1-like"/>
</dbReference>
<dbReference type="InterPro" id="IPR000182">
    <property type="entry name" value="GNAT_dom"/>
</dbReference>
<evidence type="ECO:0000313" key="3">
    <source>
        <dbReference type="Proteomes" id="UP000198619"/>
    </source>
</evidence>
<organism evidence="2 3">
    <name type="scientific">Clostridium frigidicarnis</name>
    <dbReference type="NCBI Taxonomy" id="84698"/>
    <lineage>
        <taxon>Bacteria</taxon>
        <taxon>Bacillati</taxon>
        <taxon>Bacillota</taxon>
        <taxon>Clostridia</taxon>
        <taxon>Eubacteriales</taxon>
        <taxon>Clostridiaceae</taxon>
        <taxon>Clostridium</taxon>
    </lineage>
</organism>